<reference evidence="1 2" key="1">
    <citation type="journal article" date="2019" name="Int. J. Syst. Evol. Microbiol.">
        <title>The Global Catalogue of Microorganisms (GCM) 10K type strain sequencing project: providing services to taxonomists for standard genome sequencing and annotation.</title>
        <authorList>
            <consortium name="The Broad Institute Genomics Platform"/>
            <consortium name="The Broad Institute Genome Sequencing Center for Infectious Disease"/>
            <person name="Wu L."/>
            <person name="Ma J."/>
        </authorList>
    </citation>
    <scope>NUCLEOTIDE SEQUENCE [LARGE SCALE GENOMIC DNA]</scope>
    <source>
        <strain evidence="1 2">JCM 13850</strain>
    </source>
</reference>
<comment type="caution">
    <text evidence="1">The sequence shown here is derived from an EMBL/GenBank/DDBJ whole genome shotgun (WGS) entry which is preliminary data.</text>
</comment>
<dbReference type="RefSeq" id="WP_344261256.1">
    <property type="nucleotide sequence ID" value="NZ_BAAAMR010000003.1"/>
</dbReference>
<name>A0ABN2Y4A5_9ACTN</name>
<protein>
    <submittedName>
        <fullName evidence="1">Uncharacterized protein</fullName>
    </submittedName>
</protein>
<evidence type="ECO:0000313" key="2">
    <source>
        <dbReference type="Proteomes" id="UP001501020"/>
    </source>
</evidence>
<evidence type="ECO:0000313" key="1">
    <source>
        <dbReference type="EMBL" id="GAA2121349.1"/>
    </source>
</evidence>
<keyword evidence="2" id="KW-1185">Reference proteome</keyword>
<dbReference type="Proteomes" id="UP001501020">
    <property type="component" value="Unassembled WGS sequence"/>
</dbReference>
<gene>
    <name evidence="1" type="ORF">GCM10009727_06700</name>
</gene>
<accession>A0ABN2Y4A5</accession>
<organism evidence="1 2">
    <name type="scientific">Actinomadura napierensis</name>
    <dbReference type="NCBI Taxonomy" id="267854"/>
    <lineage>
        <taxon>Bacteria</taxon>
        <taxon>Bacillati</taxon>
        <taxon>Actinomycetota</taxon>
        <taxon>Actinomycetes</taxon>
        <taxon>Streptosporangiales</taxon>
        <taxon>Thermomonosporaceae</taxon>
        <taxon>Actinomadura</taxon>
    </lineage>
</organism>
<dbReference type="EMBL" id="BAAAMR010000003">
    <property type="protein sequence ID" value="GAA2121349.1"/>
    <property type="molecule type" value="Genomic_DNA"/>
</dbReference>
<proteinExistence type="predicted"/>
<sequence>MGRLVFDPSPATGTPKAPRYDLAKVTELFNAAPRYQPYRVDPRDPHRLSYNPAGLIGGVAGHRVCVRWGRPAALPSVHRTRRAPKPPADRAVPAPRAIASIQAAYTGYSDDGVHIINGTESVAGTGPAIAQTLTFHEDLWLSGRETGRKVTSEPGGFVLSPSSLQSDFQATGTMTTTIDGRTYRQPANGT</sequence>